<feature type="transmembrane region" description="Helical" evidence="2">
    <location>
        <begin position="582"/>
        <end position="602"/>
    </location>
</feature>
<organism evidence="3 4">
    <name type="scientific">Plakobranchus ocellatus</name>
    <dbReference type="NCBI Taxonomy" id="259542"/>
    <lineage>
        <taxon>Eukaryota</taxon>
        <taxon>Metazoa</taxon>
        <taxon>Spiralia</taxon>
        <taxon>Lophotrochozoa</taxon>
        <taxon>Mollusca</taxon>
        <taxon>Gastropoda</taxon>
        <taxon>Heterobranchia</taxon>
        <taxon>Euthyneura</taxon>
        <taxon>Panpulmonata</taxon>
        <taxon>Sacoglossa</taxon>
        <taxon>Placobranchoidea</taxon>
        <taxon>Plakobranchidae</taxon>
        <taxon>Plakobranchus</taxon>
    </lineage>
</organism>
<dbReference type="PANTHER" id="PTHR11360">
    <property type="entry name" value="MONOCARBOXYLATE TRANSPORTER"/>
    <property type="match status" value="1"/>
</dbReference>
<dbReference type="Gene3D" id="1.20.1250.20">
    <property type="entry name" value="MFS general substrate transporter like domains"/>
    <property type="match status" value="2"/>
</dbReference>
<feature type="region of interest" description="Disordered" evidence="1">
    <location>
        <begin position="274"/>
        <end position="395"/>
    </location>
</feature>
<feature type="transmembrane region" description="Helical" evidence="2">
    <location>
        <begin position="485"/>
        <end position="505"/>
    </location>
</feature>
<dbReference type="InterPro" id="IPR011701">
    <property type="entry name" value="MFS"/>
</dbReference>
<evidence type="ECO:0000313" key="3">
    <source>
        <dbReference type="EMBL" id="GFO07124.1"/>
    </source>
</evidence>
<feature type="transmembrane region" description="Helical" evidence="2">
    <location>
        <begin position="150"/>
        <end position="169"/>
    </location>
</feature>
<dbReference type="Proteomes" id="UP000735302">
    <property type="component" value="Unassembled WGS sequence"/>
</dbReference>
<dbReference type="InterPro" id="IPR036259">
    <property type="entry name" value="MFS_trans_sf"/>
</dbReference>
<feature type="transmembrane region" description="Helical" evidence="2">
    <location>
        <begin position="422"/>
        <end position="442"/>
    </location>
</feature>
<proteinExistence type="predicted"/>
<dbReference type="Pfam" id="PF07690">
    <property type="entry name" value="MFS_1"/>
    <property type="match status" value="1"/>
</dbReference>
<feature type="transmembrane region" description="Helical" evidence="2">
    <location>
        <begin position="71"/>
        <end position="97"/>
    </location>
</feature>
<feature type="transmembrane region" description="Helical" evidence="2">
    <location>
        <begin position="511"/>
        <end position="528"/>
    </location>
</feature>
<feature type="transmembrane region" description="Helical" evidence="2">
    <location>
        <begin position="540"/>
        <end position="562"/>
    </location>
</feature>
<evidence type="ECO:0000256" key="1">
    <source>
        <dbReference type="SAM" id="MobiDB-lite"/>
    </source>
</evidence>
<dbReference type="AlphaFoldDB" id="A0AAV4ALL8"/>
<sequence length="615" mass="66356">MSVGDPKPESEKSPPVEEAGLILFTSDLNGDGNNGSRNSNKNEYTENDGSTSSEGHIKGERQAKEIKKYGASVLVMDSAMCWVVCIGVAMSIFLLALFRRALAIYFQDFVEAFDVSIPMASLGFTFDLVFISIFSVVGANLMVPYFGTRLVVLMGAICNCVFTFGIIIAPNIAVFILFMAAKGFAFGLILTPSIALMSMYFNRRRSLATAVAFSGLGVGNMLGPPLFEVLEENFGLWGLFLVVAAIEMTGIPAAMLMRPIGRYKHIIKDGVDIKTPAKSEPTDDEDDATEQSPLLAEQDDEVEGLSGTDKSNSSFSKPPGKCNEKLNHCGLKESRDAPLEGSKEENAPEKLPENKSINSTSASDAASSTEAVARSRENSFAHPSEARTAGDVSSAGEEAGKSCLTKTGAFFQRLFNVDLFDLWSMWLLMGAAGLGALVQYLVTYLPTIAIKQGLTQPEVAVLMTINGSLELVSRIVISIISDSHLLTNCQIVIIAHVVIGTLMHFNHFYTSYNTLLFLAVVSGALSATQQNLSSLLTIEILGMEHLLSAFGFRIMISTLTLATHHPLLGFILESTGSFAAPLHYVGMCLYMAAILLLMAPMVKRYDARRKAATSG</sequence>
<keyword evidence="2" id="KW-1133">Transmembrane helix</keyword>
<feature type="transmembrane region" description="Helical" evidence="2">
    <location>
        <begin position="207"/>
        <end position="223"/>
    </location>
</feature>
<evidence type="ECO:0000313" key="4">
    <source>
        <dbReference type="Proteomes" id="UP000735302"/>
    </source>
</evidence>
<comment type="caution">
    <text evidence="3">The sequence shown here is derived from an EMBL/GenBank/DDBJ whole genome shotgun (WGS) entry which is preliminary data.</text>
</comment>
<keyword evidence="2" id="KW-0812">Transmembrane</keyword>
<dbReference type="InterPro" id="IPR050327">
    <property type="entry name" value="Proton-linked_MCT"/>
</dbReference>
<feature type="transmembrane region" description="Helical" evidence="2">
    <location>
        <begin position="454"/>
        <end position="473"/>
    </location>
</feature>
<accession>A0AAV4ALL8</accession>
<feature type="compositionally biased region" description="Low complexity" evidence="1">
    <location>
        <begin position="26"/>
        <end position="42"/>
    </location>
</feature>
<dbReference type="EMBL" id="BLXT01003837">
    <property type="protein sequence ID" value="GFO07124.1"/>
    <property type="molecule type" value="Genomic_DNA"/>
</dbReference>
<feature type="compositionally biased region" description="Basic and acidic residues" evidence="1">
    <location>
        <begin position="322"/>
        <end position="353"/>
    </location>
</feature>
<name>A0AAV4ALL8_9GAST</name>
<gene>
    <name evidence="3" type="ORF">PoB_003362900</name>
</gene>
<protein>
    <submittedName>
        <fullName evidence="3">Monocarboxylate transporter</fullName>
    </submittedName>
</protein>
<reference evidence="3 4" key="1">
    <citation type="journal article" date="2021" name="Elife">
        <title>Chloroplast acquisition without the gene transfer in kleptoplastic sea slugs, Plakobranchus ocellatus.</title>
        <authorList>
            <person name="Maeda T."/>
            <person name="Takahashi S."/>
            <person name="Yoshida T."/>
            <person name="Shimamura S."/>
            <person name="Takaki Y."/>
            <person name="Nagai Y."/>
            <person name="Toyoda A."/>
            <person name="Suzuki Y."/>
            <person name="Arimoto A."/>
            <person name="Ishii H."/>
            <person name="Satoh N."/>
            <person name="Nishiyama T."/>
            <person name="Hasebe M."/>
            <person name="Maruyama T."/>
            <person name="Minagawa J."/>
            <person name="Obokata J."/>
            <person name="Shigenobu S."/>
        </authorList>
    </citation>
    <scope>NUCLEOTIDE SEQUENCE [LARGE SCALE GENOMIC DNA]</scope>
</reference>
<dbReference type="PANTHER" id="PTHR11360:SF303">
    <property type="entry name" value="MAJOR FACILITATOR SUPERFAMILY (MFS) PROFILE DOMAIN-CONTAINING PROTEIN"/>
    <property type="match status" value="1"/>
</dbReference>
<feature type="transmembrane region" description="Helical" evidence="2">
    <location>
        <begin position="175"/>
        <end position="195"/>
    </location>
</feature>
<keyword evidence="2" id="KW-0472">Membrane</keyword>
<dbReference type="SUPFAM" id="SSF103473">
    <property type="entry name" value="MFS general substrate transporter"/>
    <property type="match status" value="1"/>
</dbReference>
<dbReference type="GO" id="GO:0008028">
    <property type="term" value="F:monocarboxylic acid transmembrane transporter activity"/>
    <property type="evidence" value="ECO:0007669"/>
    <property type="project" value="TreeGrafter"/>
</dbReference>
<feature type="compositionally biased region" description="Low complexity" evidence="1">
    <location>
        <begin position="359"/>
        <end position="372"/>
    </location>
</feature>
<evidence type="ECO:0000256" key="2">
    <source>
        <dbReference type="SAM" id="Phobius"/>
    </source>
</evidence>
<feature type="transmembrane region" description="Helical" evidence="2">
    <location>
        <begin position="235"/>
        <end position="257"/>
    </location>
</feature>
<keyword evidence="4" id="KW-1185">Reference proteome</keyword>
<feature type="transmembrane region" description="Helical" evidence="2">
    <location>
        <begin position="117"/>
        <end position="143"/>
    </location>
</feature>
<feature type="region of interest" description="Disordered" evidence="1">
    <location>
        <begin position="25"/>
        <end position="57"/>
    </location>
</feature>